<feature type="domain" description="AMP-dependent synthetase/ligase" evidence="1">
    <location>
        <begin position="69"/>
        <end position="263"/>
    </location>
</feature>
<dbReference type="Proteomes" id="UP001230220">
    <property type="component" value="Unassembled WGS sequence"/>
</dbReference>
<evidence type="ECO:0000313" key="2">
    <source>
        <dbReference type="EMBL" id="MDQ0361531.1"/>
    </source>
</evidence>
<reference evidence="2 3" key="1">
    <citation type="submission" date="2023-07" db="EMBL/GenBank/DDBJ databases">
        <title>Genomic Encyclopedia of Type Strains, Phase IV (KMG-IV): sequencing the most valuable type-strain genomes for metagenomic binning, comparative biology and taxonomic classification.</title>
        <authorList>
            <person name="Goeker M."/>
        </authorList>
    </citation>
    <scope>NUCLEOTIDE SEQUENCE [LARGE SCALE GENOMIC DNA]</scope>
    <source>
        <strain evidence="2 3">DSM 16784</strain>
    </source>
</reference>
<dbReference type="Gene3D" id="3.40.50.12780">
    <property type="entry name" value="N-terminal domain of ligase-like"/>
    <property type="match status" value="1"/>
</dbReference>
<evidence type="ECO:0000313" key="3">
    <source>
        <dbReference type="Proteomes" id="UP001230220"/>
    </source>
</evidence>
<dbReference type="EC" id="6.2.1.30" evidence="2"/>
<dbReference type="GO" id="GO:0047475">
    <property type="term" value="F:phenylacetate-CoA ligase activity"/>
    <property type="evidence" value="ECO:0007669"/>
    <property type="project" value="UniProtKB-EC"/>
</dbReference>
<dbReference type="RefSeq" id="WP_307408344.1">
    <property type="nucleotide sequence ID" value="NZ_JAUSUR010000004.1"/>
</dbReference>
<name>A0ABU0E3Q2_9FIRM</name>
<dbReference type="PANTHER" id="PTHR43845:SF1">
    <property type="entry name" value="BLR5969 PROTEIN"/>
    <property type="match status" value="1"/>
</dbReference>
<dbReference type="PANTHER" id="PTHR43845">
    <property type="entry name" value="BLR5969 PROTEIN"/>
    <property type="match status" value="1"/>
</dbReference>
<dbReference type="InterPro" id="IPR000873">
    <property type="entry name" value="AMP-dep_synth/lig_dom"/>
</dbReference>
<organism evidence="2 3">
    <name type="scientific">Breznakia pachnodae</name>
    <dbReference type="NCBI Taxonomy" id="265178"/>
    <lineage>
        <taxon>Bacteria</taxon>
        <taxon>Bacillati</taxon>
        <taxon>Bacillota</taxon>
        <taxon>Erysipelotrichia</taxon>
        <taxon>Erysipelotrichales</taxon>
        <taxon>Erysipelotrichaceae</taxon>
        <taxon>Breznakia</taxon>
    </lineage>
</organism>
<sequence>MINSITTIQLEKLKKIIKFSKDNNEYYKKKFRHVDVENINELTSIPLTSSIDLFKFSKEFKSNISFYKVCASSGTLGNPKLMFRTYEDFESSIFNQIMLMQKSGITRYDKIGIIQPFGFWGYGEITQIASKRIGLEVFPLNDISDNILLDILIDYRINIIDISPSRLKSLIKLGIKTNKIKYLSIKTILSSGEKLEESFIHKVIELLGCKIYNHYGSEETDALGFSEENSSLIYLLSHDFIFEVINDDGYVKGGGIGNLVITSLNLFGTPLIRYEIGDEVKIIDKEKDLIEIIGRSNNGVVLYDSVKLYPFHIETIVQKHLSAVDIWQCEIKEINGVIQLKILIRTDNPICTDVIEQEIANASIDIYELSKGNKIEIEVQKCDDLELSKTGKNKKIIDLR</sequence>
<evidence type="ECO:0000259" key="1">
    <source>
        <dbReference type="Pfam" id="PF00501"/>
    </source>
</evidence>
<gene>
    <name evidence="2" type="ORF">J2S15_002281</name>
</gene>
<dbReference type="EMBL" id="JAUSUR010000004">
    <property type="protein sequence ID" value="MDQ0361531.1"/>
    <property type="molecule type" value="Genomic_DNA"/>
</dbReference>
<proteinExistence type="predicted"/>
<accession>A0ABU0E3Q2</accession>
<dbReference type="Pfam" id="PF00501">
    <property type="entry name" value="AMP-binding"/>
    <property type="match status" value="1"/>
</dbReference>
<keyword evidence="2" id="KW-0436">Ligase</keyword>
<dbReference type="InterPro" id="IPR042099">
    <property type="entry name" value="ANL_N_sf"/>
</dbReference>
<protein>
    <submittedName>
        <fullName evidence="2">Phenylacetate-CoA ligase</fullName>
        <ecNumber evidence="2">6.2.1.30</ecNumber>
    </submittedName>
</protein>
<dbReference type="SUPFAM" id="SSF56801">
    <property type="entry name" value="Acetyl-CoA synthetase-like"/>
    <property type="match status" value="1"/>
</dbReference>
<keyword evidence="3" id="KW-1185">Reference proteome</keyword>
<comment type="caution">
    <text evidence="2">The sequence shown here is derived from an EMBL/GenBank/DDBJ whole genome shotgun (WGS) entry which is preliminary data.</text>
</comment>